<dbReference type="Proteomes" id="UP001500839">
    <property type="component" value="Unassembled WGS sequence"/>
</dbReference>
<protein>
    <submittedName>
        <fullName evidence="2">Uncharacterized protein</fullName>
    </submittedName>
</protein>
<name>A0ABP9D0C8_9ACTN</name>
<comment type="caution">
    <text evidence="2">The sequence shown here is derived from an EMBL/GenBank/DDBJ whole genome shotgun (WGS) entry which is preliminary data.</text>
</comment>
<evidence type="ECO:0000256" key="1">
    <source>
        <dbReference type="SAM" id="SignalP"/>
    </source>
</evidence>
<accession>A0ABP9D0C8</accession>
<proteinExistence type="predicted"/>
<organism evidence="2 3">
    <name type="scientific">Tomitella cavernea</name>
    <dbReference type="NCBI Taxonomy" id="1387982"/>
    <lineage>
        <taxon>Bacteria</taxon>
        <taxon>Bacillati</taxon>
        <taxon>Actinomycetota</taxon>
        <taxon>Actinomycetes</taxon>
        <taxon>Mycobacteriales</taxon>
        <taxon>Tomitella</taxon>
    </lineage>
</organism>
<sequence length="151" mass="14654">MIAGAGLTLATAASAATIGAPGSASAAVPNANNQMCGNAVAAGNAAVQGVSITASLYDSSGAVVFGPQSTDTDAAGAWCITGNSTLANTVLNGGHVELCATPMAVDGKSANFLGSGTNCADLDKDAFQDHLYTSVIPLILASADGLDVTYS</sequence>
<keyword evidence="3" id="KW-1185">Reference proteome</keyword>
<evidence type="ECO:0000313" key="3">
    <source>
        <dbReference type="Proteomes" id="UP001500839"/>
    </source>
</evidence>
<feature type="chain" id="PRO_5045038943" evidence="1">
    <location>
        <begin position="27"/>
        <end position="151"/>
    </location>
</feature>
<keyword evidence="1" id="KW-0732">Signal</keyword>
<dbReference type="EMBL" id="BAABKQ010000001">
    <property type="protein sequence ID" value="GAA4823601.1"/>
    <property type="molecule type" value="Genomic_DNA"/>
</dbReference>
<gene>
    <name evidence="2" type="ORF">GCM10023353_35490</name>
</gene>
<reference evidence="3" key="1">
    <citation type="journal article" date="2019" name="Int. J. Syst. Evol. Microbiol.">
        <title>The Global Catalogue of Microorganisms (GCM) 10K type strain sequencing project: providing services to taxonomists for standard genome sequencing and annotation.</title>
        <authorList>
            <consortium name="The Broad Institute Genomics Platform"/>
            <consortium name="The Broad Institute Genome Sequencing Center for Infectious Disease"/>
            <person name="Wu L."/>
            <person name="Ma J."/>
        </authorList>
    </citation>
    <scope>NUCLEOTIDE SEQUENCE [LARGE SCALE GENOMIC DNA]</scope>
    <source>
        <strain evidence="3">JCM 18542</strain>
    </source>
</reference>
<feature type="signal peptide" evidence="1">
    <location>
        <begin position="1"/>
        <end position="26"/>
    </location>
</feature>
<evidence type="ECO:0000313" key="2">
    <source>
        <dbReference type="EMBL" id="GAA4823601.1"/>
    </source>
</evidence>